<dbReference type="AlphaFoldDB" id="A0A656QAA9"/>
<evidence type="ECO:0000313" key="2">
    <source>
        <dbReference type="Proteomes" id="UP000027451"/>
    </source>
</evidence>
<sequence length="331" mass="37449">MKKIDVRKLKKGDIILSTSTGKISAAIRFFTNSDISHAMLYVANSSVMDSTSEGVQARNIDKMRYHESCAIYAYRPVVELPEATLDMVVGYVRSETGAPYSLAEATVSPVAAYVRGGTRQFCSRLIGRAYARVGLRIGSNPDFLTPAEIQKSTQLIKLEDVTVSLSAEDVAALAQELDTTEGMRAVTSALLKRVRELSKSIRTLTDIEPFLLKNPQYDAQFASALVESGYTTFWQVEVARFPWRYDSVALAQLYHAVENKEEVLQYCRDTLRHDAEGDFEHWNDNLRKLGKLMKTVPLETFKLQTDLYLKLCFYHQQRVESAKMLLKVYDR</sequence>
<dbReference type="RefSeq" id="WP_051627154.1">
    <property type="nucleotide sequence ID" value="NZ_JFHD01000041.1"/>
</dbReference>
<name>A0A656QAA9_9BURK</name>
<accession>A0A656QAA9</accession>
<dbReference type="OrthoDB" id="7843671at2"/>
<dbReference type="SUPFAM" id="SSF54001">
    <property type="entry name" value="Cysteine proteinases"/>
    <property type="match status" value="1"/>
</dbReference>
<dbReference type="InterPro" id="IPR038765">
    <property type="entry name" value="Papain-like_cys_pep_sf"/>
</dbReference>
<proteinExistence type="predicted"/>
<evidence type="ECO:0008006" key="3">
    <source>
        <dbReference type="Google" id="ProtNLM"/>
    </source>
</evidence>
<reference evidence="1 2" key="1">
    <citation type="submission" date="2014-03" db="EMBL/GenBank/DDBJ databases">
        <title>Draft Genome Sequences of Four Burkholderia Strains.</title>
        <authorList>
            <person name="Liu X.Y."/>
            <person name="Li C.X."/>
            <person name="Xu J.H."/>
        </authorList>
    </citation>
    <scope>NUCLEOTIDE SEQUENCE [LARGE SCALE GENOMIC DNA]</scope>
    <source>
        <strain evidence="1 2">OP-1</strain>
    </source>
</reference>
<evidence type="ECO:0000313" key="1">
    <source>
        <dbReference type="EMBL" id="KDR25862.1"/>
    </source>
</evidence>
<dbReference type="Gene3D" id="3.90.1720.10">
    <property type="entry name" value="endopeptidase domain like (from Nostoc punctiforme)"/>
    <property type="match status" value="1"/>
</dbReference>
<dbReference type="EMBL" id="JFHD01000041">
    <property type="protein sequence ID" value="KDR25862.1"/>
    <property type="molecule type" value="Genomic_DNA"/>
</dbReference>
<dbReference type="Pfam" id="PF05708">
    <property type="entry name" value="Peptidase_C92"/>
    <property type="match status" value="1"/>
</dbReference>
<organism evidence="1 2">
    <name type="scientific">Caballeronia zhejiangensis</name>
    <dbReference type="NCBI Taxonomy" id="871203"/>
    <lineage>
        <taxon>Bacteria</taxon>
        <taxon>Pseudomonadati</taxon>
        <taxon>Pseudomonadota</taxon>
        <taxon>Betaproteobacteria</taxon>
        <taxon>Burkholderiales</taxon>
        <taxon>Burkholderiaceae</taxon>
        <taxon>Caballeronia</taxon>
    </lineage>
</organism>
<gene>
    <name evidence="1" type="ORF">BG60_26660</name>
</gene>
<protein>
    <recommendedName>
        <fullName evidence="3">Permuted papain-like amidase enzyme, YaeF/YiiX, C92 family</fullName>
    </recommendedName>
</protein>
<comment type="caution">
    <text evidence="1">The sequence shown here is derived from an EMBL/GenBank/DDBJ whole genome shotgun (WGS) entry which is preliminary data.</text>
</comment>
<dbReference type="InterPro" id="IPR024453">
    <property type="entry name" value="Peptidase_C92"/>
</dbReference>
<dbReference type="Proteomes" id="UP000027451">
    <property type="component" value="Unassembled WGS sequence"/>
</dbReference>
<keyword evidence="2" id="KW-1185">Reference proteome</keyword>